<protein>
    <submittedName>
        <fullName evidence="1">Uncharacterized protein</fullName>
    </submittedName>
</protein>
<dbReference type="GeneID" id="65125624"/>
<dbReference type="Proteomes" id="UP000502409">
    <property type="component" value="Genome"/>
</dbReference>
<proteinExistence type="predicted"/>
<dbReference type="EMBL" id="MT310865">
    <property type="protein sequence ID" value="QJD50861.1"/>
    <property type="molecule type" value="Genomic_DNA"/>
</dbReference>
<name>A0A6M3T9J8_9CAUD</name>
<gene>
    <name evidence="1" type="primary">122</name>
    <name evidence="1" type="ORF">SEA_BMOC_122</name>
</gene>
<reference evidence="1 2" key="1">
    <citation type="submission" date="2020-04" db="EMBL/GenBank/DDBJ databases">
        <authorList>
            <person name="Angtuaco S.E."/>
            <person name="Chung R.C."/>
            <person name="Hung A.H."/>
            <person name="Eghdamian A."/>
            <person name="Zhu L."/>
            <person name="Shaffer C.D."/>
            <person name="Weston-Hafer K.A."/>
            <person name="Garlena R.A."/>
            <person name="Russell D.A."/>
            <person name="Pope W.H."/>
            <person name="Jacobs-Sera D."/>
            <person name="Hatfull G.F."/>
        </authorList>
    </citation>
    <scope>NUCLEOTIDE SEQUENCE [LARGE SCALE GENOMIC DNA]</scope>
</reference>
<dbReference type="RefSeq" id="YP_010107512.1">
    <property type="nucleotide sequence ID" value="NC_055842.1"/>
</dbReference>
<organism evidence="1 2">
    <name type="scientific">Streptomyces phage Bmoc</name>
    <dbReference type="NCBI Taxonomy" id="2725629"/>
    <lineage>
        <taxon>Viruses</taxon>
        <taxon>Duplodnaviria</taxon>
        <taxon>Heunggongvirae</taxon>
        <taxon>Uroviricota</taxon>
        <taxon>Caudoviricetes</taxon>
        <taxon>Stanwilliamsviridae</taxon>
        <taxon>Boydwoodruffvirinae</taxon>
        <taxon>Samistivirus</taxon>
        <taxon>Samistivirus bmoc</taxon>
    </lineage>
</organism>
<accession>A0A6M3T9J8</accession>
<sequence>MAAIRYCPNCFKNVLTQPLKQSCSECGRKHTLPVDRSLPIPEDRGKHDRFVDYREYRED</sequence>
<evidence type="ECO:0000313" key="2">
    <source>
        <dbReference type="Proteomes" id="UP000502409"/>
    </source>
</evidence>
<evidence type="ECO:0000313" key="1">
    <source>
        <dbReference type="EMBL" id="QJD50861.1"/>
    </source>
</evidence>
<keyword evidence="2" id="KW-1185">Reference proteome</keyword>
<dbReference type="KEGG" id="vg:65125624"/>